<dbReference type="InParanoid" id="A0A1Y1YUY5"/>
<feature type="chain" id="PRO_5012169194" evidence="1">
    <location>
        <begin position="22"/>
        <end position="105"/>
    </location>
</feature>
<dbReference type="OrthoDB" id="5401396at2759"/>
<dbReference type="AlphaFoldDB" id="A0A1Y1YUY5"/>
<gene>
    <name evidence="2" type="ORF">K493DRAFT_312435</name>
</gene>
<proteinExistence type="predicted"/>
<comment type="caution">
    <text evidence="2">The sequence shown here is derived from an EMBL/GenBank/DDBJ whole genome shotgun (WGS) entry which is preliminary data.</text>
</comment>
<reference evidence="2 3" key="1">
    <citation type="submission" date="2016-07" db="EMBL/GenBank/DDBJ databases">
        <title>Pervasive Adenine N6-methylation of Active Genes in Fungi.</title>
        <authorList>
            <consortium name="DOE Joint Genome Institute"/>
            <person name="Mondo S.J."/>
            <person name="Dannebaum R.O."/>
            <person name="Kuo R.C."/>
            <person name="Labutti K."/>
            <person name="Haridas S."/>
            <person name="Kuo A."/>
            <person name="Salamov A."/>
            <person name="Ahrendt S.R."/>
            <person name="Lipzen A."/>
            <person name="Sullivan W."/>
            <person name="Andreopoulos W.B."/>
            <person name="Clum A."/>
            <person name="Lindquist E."/>
            <person name="Daum C."/>
            <person name="Ramamoorthy G.K."/>
            <person name="Gryganskyi A."/>
            <person name="Culley D."/>
            <person name="Magnuson J.K."/>
            <person name="James T.Y."/>
            <person name="O'Malley M.A."/>
            <person name="Stajich J.E."/>
            <person name="Spatafora J.W."/>
            <person name="Visel A."/>
            <person name="Grigoriev I.V."/>
        </authorList>
    </citation>
    <scope>NUCLEOTIDE SEQUENCE [LARGE SCALE GENOMIC DNA]</scope>
    <source>
        <strain evidence="2 3">CBS 931.73</strain>
    </source>
</reference>
<accession>A0A1Y1YUY5</accession>
<evidence type="ECO:0000313" key="2">
    <source>
        <dbReference type="EMBL" id="ORY01375.1"/>
    </source>
</evidence>
<evidence type="ECO:0000256" key="1">
    <source>
        <dbReference type="SAM" id="SignalP"/>
    </source>
</evidence>
<evidence type="ECO:0000313" key="3">
    <source>
        <dbReference type="Proteomes" id="UP000193498"/>
    </source>
</evidence>
<protein>
    <submittedName>
        <fullName evidence="2">Uncharacterized protein</fullName>
    </submittedName>
</protein>
<feature type="signal peptide" evidence="1">
    <location>
        <begin position="1"/>
        <end position="21"/>
    </location>
</feature>
<dbReference type="EMBL" id="MCFE01000070">
    <property type="protein sequence ID" value="ORY01375.1"/>
    <property type="molecule type" value="Genomic_DNA"/>
</dbReference>
<keyword evidence="3" id="KW-1185">Reference proteome</keyword>
<sequence length="105" mass="11344">MRPFALVAVAFLAIASTTVQAGSFYACVNSDGGNCTERQCSKGNCCNFQADMKNNMASGCAANRVGCTIYYNSNCQGQSFLLDNQCFQNLPAFIKNNNASVRCHF</sequence>
<dbReference type="Proteomes" id="UP000193498">
    <property type="component" value="Unassembled WGS sequence"/>
</dbReference>
<name>A0A1Y1YUY5_9FUNG</name>
<dbReference type="PROSITE" id="PS51257">
    <property type="entry name" value="PROKAR_LIPOPROTEIN"/>
    <property type="match status" value="1"/>
</dbReference>
<keyword evidence="1" id="KW-0732">Signal</keyword>
<organism evidence="2 3">
    <name type="scientific">Basidiobolus meristosporus CBS 931.73</name>
    <dbReference type="NCBI Taxonomy" id="1314790"/>
    <lineage>
        <taxon>Eukaryota</taxon>
        <taxon>Fungi</taxon>
        <taxon>Fungi incertae sedis</taxon>
        <taxon>Zoopagomycota</taxon>
        <taxon>Entomophthoromycotina</taxon>
        <taxon>Basidiobolomycetes</taxon>
        <taxon>Basidiobolales</taxon>
        <taxon>Basidiobolaceae</taxon>
        <taxon>Basidiobolus</taxon>
    </lineage>
</organism>